<proteinExistence type="predicted"/>
<dbReference type="PROSITE" id="PS51202">
    <property type="entry name" value="RCK_C"/>
    <property type="match status" value="1"/>
</dbReference>
<dbReference type="InterPro" id="IPR006037">
    <property type="entry name" value="RCK_C"/>
</dbReference>
<dbReference type="SUPFAM" id="SSF116726">
    <property type="entry name" value="TrkA C-terminal domain-like"/>
    <property type="match status" value="1"/>
</dbReference>
<evidence type="ECO:0000259" key="2">
    <source>
        <dbReference type="PROSITE" id="PS51202"/>
    </source>
</evidence>
<protein>
    <submittedName>
        <fullName evidence="3">TrkA family potassium uptake protein</fullName>
    </submittedName>
</protein>
<dbReference type="GO" id="GO:0008324">
    <property type="term" value="F:monoatomic cation transmembrane transporter activity"/>
    <property type="evidence" value="ECO:0007669"/>
    <property type="project" value="InterPro"/>
</dbReference>
<dbReference type="Proteomes" id="UP000823821">
    <property type="component" value="Unassembled WGS sequence"/>
</dbReference>
<reference evidence="3" key="1">
    <citation type="journal article" date="2021" name="PeerJ">
        <title>Extensive microbial diversity within the chicken gut microbiome revealed by metagenomics and culture.</title>
        <authorList>
            <person name="Gilroy R."/>
            <person name="Ravi A."/>
            <person name="Getino M."/>
            <person name="Pursley I."/>
            <person name="Horton D.L."/>
            <person name="Alikhan N.F."/>
            <person name="Baker D."/>
            <person name="Gharbi K."/>
            <person name="Hall N."/>
            <person name="Watson M."/>
            <person name="Adriaenssens E.M."/>
            <person name="Foster-Nyarko E."/>
            <person name="Jarju S."/>
            <person name="Secka A."/>
            <person name="Antonio M."/>
            <person name="Oren A."/>
            <person name="Chaudhuri R.R."/>
            <person name="La Ragione R."/>
            <person name="Hildebrand F."/>
            <person name="Pallen M.J."/>
        </authorList>
    </citation>
    <scope>NUCLEOTIDE SEQUENCE</scope>
    <source>
        <strain evidence="3">5032</strain>
    </source>
</reference>
<dbReference type="SUPFAM" id="SSF51735">
    <property type="entry name" value="NAD(P)-binding Rossmann-fold domains"/>
    <property type="match status" value="1"/>
</dbReference>
<dbReference type="AlphaFoldDB" id="A0A9D2HPM5"/>
<dbReference type="Gene3D" id="3.40.50.720">
    <property type="entry name" value="NAD(P)-binding Rossmann-like Domain"/>
    <property type="match status" value="1"/>
</dbReference>
<feature type="domain" description="RCK N-terminal" evidence="1">
    <location>
        <begin position="6"/>
        <end position="122"/>
    </location>
</feature>
<dbReference type="InterPro" id="IPR003148">
    <property type="entry name" value="RCK_N"/>
</dbReference>
<dbReference type="PANTHER" id="PTHR43833">
    <property type="entry name" value="POTASSIUM CHANNEL PROTEIN 2-RELATED-RELATED"/>
    <property type="match status" value="1"/>
</dbReference>
<dbReference type="EMBL" id="DWZD01000053">
    <property type="protein sequence ID" value="HJA80087.1"/>
    <property type="molecule type" value="Genomic_DNA"/>
</dbReference>
<gene>
    <name evidence="3" type="ORF">H9784_11075</name>
</gene>
<name>A0A9D2HPM5_9BACT</name>
<dbReference type="InterPro" id="IPR036291">
    <property type="entry name" value="NAD(P)-bd_dom_sf"/>
</dbReference>
<sequence length="220" mass="24183">MVARKSLEIGIIGLGKFGLRMAKTLVELGHTVVGIDLSEVRVQLAEEHLEAVYKADATNLSVLRSLHVQDLDWVVISVGAGVEQSLSITLNVQELNGPRIWVKASNEEHRKILERLHVDRAIVPEMEAAVMAAHQLTHPGMLDLIPKYGGIAIQELEVDNWDGKTLVELNLMQEHAVMVLGIRPVGKDAFIFVPPARTTLHRGDRLVIAGRSASMGKIHP</sequence>
<feature type="domain" description="RCK C-terminal" evidence="2">
    <location>
        <begin position="139"/>
        <end position="220"/>
    </location>
</feature>
<organism evidence="3 4">
    <name type="scientific">Candidatus Desulfovibrio intestinavium</name>
    <dbReference type="NCBI Taxonomy" id="2838534"/>
    <lineage>
        <taxon>Bacteria</taxon>
        <taxon>Pseudomonadati</taxon>
        <taxon>Thermodesulfobacteriota</taxon>
        <taxon>Desulfovibrionia</taxon>
        <taxon>Desulfovibrionales</taxon>
        <taxon>Desulfovibrionaceae</taxon>
        <taxon>Desulfovibrio</taxon>
    </lineage>
</organism>
<dbReference type="Gene3D" id="3.30.70.1450">
    <property type="entry name" value="Regulator of K+ conductance, C-terminal domain"/>
    <property type="match status" value="1"/>
</dbReference>
<reference evidence="3" key="2">
    <citation type="submission" date="2021-04" db="EMBL/GenBank/DDBJ databases">
        <authorList>
            <person name="Gilroy R."/>
        </authorList>
    </citation>
    <scope>NUCLEOTIDE SEQUENCE</scope>
    <source>
        <strain evidence="3">5032</strain>
    </source>
</reference>
<comment type="caution">
    <text evidence="3">The sequence shown here is derived from an EMBL/GenBank/DDBJ whole genome shotgun (WGS) entry which is preliminary data.</text>
</comment>
<dbReference type="PROSITE" id="PS51201">
    <property type="entry name" value="RCK_N"/>
    <property type="match status" value="1"/>
</dbReference>
<dbReference type="PANTHER" id="PTHR43833:SF7">
    <property type="entry name" value="KTR SYSTEM POTASSIUM UPTAKE PROTEIN C"/>
    <property type="match status" value="1"/>
</dbReference>
<dbReference type="Pfam" id="PF02254">
    <property type="entry name" value="TrkA_N"/>
    <property type="match status" value="1"/>
</dbReference>
<evidence type="ECO:0000259" key="1">
    <source>
        <dbReference type="PROSITE" id="PS51201"/>
    </source>
</evidence>
<dbReference type="InterPro" id="IPR050721">
    <property type="entry name" value="Trk_Ktr_HKT_K-transport"/>
</dbReference>
<dbReference type="InterPro" id="IPR036721">
    <property type="entry name" value="RCK_C_sf"/>
</dbReference>
<evidence type="ECO:0000313" key="4">
    <source>
        <dbReference type="Proteomes" id="UP000823821"/>
    </source>
</evidence>
<evidence type="ECO:0000313" key="3">
    <source>
        <dbReference type="EMBL" id="HJA80087.1"/>
    </source>
</evidence>
<dbReference type="GO" id="GO:0006813">
    <property type="term" value="P:potassium ion transport"/>
    <property type="evidence" value="ECO:0007669"/>
    <property type="project" value="InterPro"/>
</dbReference>
<accession>A0A9D2HPM5</accession>
<dbReference type="Pfam" id="PF02080">
    <property type="entry name" value="TrkA_C"/>
    <property type="match status" value="1"/>
</dbReference>